<dbReference type="Gene3D" id="2.60.40.1180">
    <property type="entry name" value="Golgi alpha-mannosidase II"/>
    <property type="match status" value="1"/>
</dbReference>
<dbReference type="PANTHER" id="PTHR46673:SF1">
    <property type="entry name" value="4F2 CELL-SURFACE ANTIGEN HEAVY CHAIN"/>
    <property type="match status" value="1"/>
</dbReference>
<dbReference type="GO" id="GO:0005975">
    <property type="term" value="P:carbohydrate metabolic process"/>
    <property type="evidence" value="ECO:0007669"/>
    <property type="project" value="InterPro"/>
</dbReference>
<dbReference type="GO" id="GO:0006865">
    <property type="term" value="P:amino acid transport"/>
    <property type="evidence" value="ECO:0007669"/>
    <property type="project" value="InterPro"/>
</dbReference>
<dbReference type="Pfam" id="PF00128">
    <property type="entry name" value="Alpha-amylase"/>
    <property type="match status" value="1"/>
</dbReference>
<feature type="region of interest" description="Disordered" evidence="3">
    <location>
        <begin position="1"/>
        <end position="58"/>
    </location>
</feature>
<evidence type="ECO:0000259" key="6">
    <source>
        <dbReference type="Pfam" id="PF16028"/>
    </source>
</evidence>
<dbReference type="Gene3D" id="3.90.400.10">
    <property type="entry name" value="Oligo-1,6-glucosidase, Domain 2"/>
    <property type="match status" value="1"/>
</dbReference>
<dbReference type="AlphaFoldDB" id="D6WPZ5"/>
<evidence type="ECO:0000256" key="2">
    <source>
        <dbReference type="ARBA" id="ARBA00012741"/>
    </source>
</evidence>
<reference evidence="7 8" key="1">
    <citation type="journal article" date="2008" name="Nature">
        <title>The genome of the model beetle and pest Tribolium castaneum.</title>
        <authorList>
            <consortium name="Tribolium Genome Sequencing Consortium"/>
            <person name="Richards S."/>
            <person name="Gibbs R.A."/>
            <person name="Weinstock G.M."/>
            <person name="Brown S.J."/>
            <person name="Denell R."/>
            <person name="Beeman R.W."/>
            <person name="Gibbs R."/>
            <person name="Beeman R.W."/>
            <person name="Brown S.J."/>
            <person name="Bucher G."/>
            <person name="Friedrich M."/>
            <person name="Grimmelikhuijzen C.J."/>
            <person name="Klingler M."/>
            <person name="Lorenzen M."/>
            <person name="Richards S."/>
            <person name="Roth S."/>
            <person name="Schroder R."/>
            <person name="Tautz D."/>
            <person name="Zdobnov E.M."/>
            <person name="Muzny D."/>
            <person name="Gibbs R.A."/>
            <person name="Weinstock G.M."/>
            <person name="Attaway T."/>
            <person name="Bell S."/>
            <person name="Buhay C.J."/>
            <person name="Chandrabose M.N."/>
            <person name="Chavez D."/>
            <person name="Clerk-Blankenburg K.P."/>
            <person name="Cree A."/>
            <person name="Dao M."/>
            <person name="Davis C."/>
            <person name="Chacko J."/>
            <person name="Dinh H."/>
            <person name="Dugan-Rocha S."/>
            <person name="Fowler G."/>
            <person name="Garner T.T."/>
            <person name="Garnes J."/>
            <person name="Gnirke A."/>
            <person name="Hawes A."/>
            <person name="Hernandez J."/>
            <person name="Hines S."/>
            <person name="Holder M."/>
            <person name="Hume J."/>
            <person name="Jhangiani S.N."/>
            <person name="Joshi V."/>
            <person name="Khan Z.M."/>
            <person name="Jackson L."/>
            <person name="Kovar C."/>
            <person name="Kowis A."/>
            <person name="Lee S."/>
            <person name="Lewis L.R."/>
            <person name="Margolis J."/>
            <person name="Morgan M."/>
            <person name="Nazareth L.V."/>
            <person name="Nguyen N."/>
            <person name="Okwuonu G."/>
            <person name="Parker D."/>
            <person name="Richards S."/>
            <person name="Ruiz S.J."/>
            <person name="Santibanez J."/>
            <person name="Savard J."/>
            <person name="Scherer S.E."/>
            <person name="Schneider B."/>
            <person name="Sodergren E."/>
            <person name="Tautz D."/>
            <person name="Vattahil S."/>
            <person name="Villasana D."/>
            <person name="White C.S."/>
            <person name="Wright R."/>
            <person name="Park Y."/>
            <person name="Beeman R.W."/>
            <person name="Lord J."/>
            <person name="Oppert B."/>
            <person name="Lorenzen M."/>
            <person name="Brown S."/>
            <person name="Wang L."/>
            <person name="Savard J."/>
            <person name="Tautz D."/>
            <person name="Richards S."/>
            <person name="Weinstock G."/>
            <person name="Gibbs R.A."/>
            <person name="Liu Y."/>
            <person name="Worley K."/>
            <person name="Weinstock G."/>
            <person name="Elsik C.G."/>
            <person name="Reese J.T."/>
            <person name="Elhaik E."/>
            <person name="Landan G."/>
            <person name="Graur D."/>
            <person name="Arensburger P."/>
            <person name="Atkinson P."/>
            <person name="Beeman R.W."/>
            <person name="Beidler J."/>
            <person name="Brown S.J."/>
            <person name="Demuth J.P."/>
            <person name="Drury D.W."/>
            <person name="Du Y.Z."/>
            <person name="Fujiwara H."/>
            <person name="Lorenzen M."/>
            <person name="Maselli V."/>
            <person name="Osanai M."/>
            <person name="Park Y."/>
            <person name="Robertson H.M."/>
            <person name="Tu Z."/>
            <person name="Wang J.J."/>
            <person name="Wang S."/>
            <person name="Richards S."/>
            <person name="Song H."/>
            <person name="Zhang L."/>
            <person name="Sodergren E."/>
            <person name="Werner D."/>
            <person name="Stanke M."/>
            <person name="Morgenstern B."/>
            <person name="Solovyev V."/>
            <person name="Kosarev P."/>
            <person name="Brown G."/>
            <person name="Chen H.C."/>
            <person name="Ermolaeva O."/>
            <person name="Hlavina W."/>
            <person name="Kapustin Y."/>
            <person name="Kiryutin B."/>
            <person name="Kitts P."/>
            <person name="Maglott D."/>
            <person name="Pruitt K."/>
            <person name="Sapojnikov V."/>
            <person name="Souvorov A."/>
            <person name="Mackey A.J."/>
            <person name="Waterhouse R.M."/>
            <person name="Wyder S."/>
            <person name="Zdobnov E.M."/>
            <person name="Zdobnov E.M."/>
            <person name="Wyder S."/>
            <person name="Kriventseva E.V."/>
            <person name="Kadowaki T."/>
            <person name="Bork P."/>
            <person name="Aranda M."/>
            <person name="Bao R."/>
            <person name="Beermann A."/>
            <person name="Berns N."/>
            <person name="Bolognesi R."/>
            <person name="Bonneton F."/>
            <person name="Bopp D."/>
            <person name="Brown S.J."/>
            <person name="Bucher G."/>
            <person name="Butts T."/>
            <person name="Chaumot A."/>
            <person name="Denell R.E."/>
            <person name="Ferrier D.E."/>
            <person name="Friedrich M."/>
            <person name="Gordon C.M."/>
            <person name="Jindra M."/>
            <person name="Klingler M."/>
            <person name="Lan Q."/>
            <person name="Lattorff H.M."/>
            <person name="Laudet V."/>
            <person name="von Levetsow C."/>
            <person name="Liu Z."/>
            <person name="Lutz R."/>
            <person name="Lynch J.A."/>
            <person name="da Fonseca R.N."/>
            <person name="Posnien N."/>
            <person name="Reuter R."/>
            <person name="Roth S."/>
            <person name="Savard J."/>
            <person name="Schinko J.B."/>
            <person name="Schmitt C."/>
            <person name="Schoppmeier M."/>
            <person name="Schroder R."/>
            <person name="Shippy T.D."/>
            <person name="Simonnet F."/>
            <person name="Marques-Souza H."/>
            <person name="Tautz D."/>
            <person name="Tomoyasu Y."/>
            <person name="Trauner J."/>
            <person name="Van der Zee M."/>
            <person name="Vervoort M."/>
            <person name="Wittkopp N."/>
            <person name="Wimmer E.A."/>
            <person name="Yang X."/>
            <person name="Jones A.K."/>
            <person name="Sattelle D.B."/>
            <person name="Ebert P.R."/>
            <person name="Nelson D."/>
            <person name="Scott J.G."/>
            <person name="Beeman R.W."/>
            <person name="Muthukrishnan S."/>
            <person name="Kramer K.J."/>
            <person name="Arakane Y."/>
            <person name="Beeman R.W."/>
            <person name="Zhu Q."/>
            <person name="Hogenkamp D."/>
            <person name="Dixit R."/>
            <person name="Oppert B."/>
            <person name="Jiang H."/>
            <person name="Zou Z."/>
            <person name="Marshall J."/>
            <person name="Elpidina E."/>
            <person name="Vinokurov K."/>
            <person name="Oppert C."/>
            <person name="Zou Z."/>
            <person name="Evans J."/>
            <person name="Lu Z."/>
            <person name="Zhao P."/>
            <person name="Sumathipala N."/>
            <person name="Altincicek B."/>
            <person name="Vilcinskas A."/>
            <person name="Williams M."/>
            <person name="Hultmark D."/>
            <person name="Hetru C."/>
            <person name="Jiang H."/>
            <person name="Grimmelikhuijzen C.J."/>
            <person name="Hauser F."/>
            <person name="Cazzamali G."/>
            <person name="Williamson M."/>
            <person name="Park Y."/>
            <person name="Li B."/>
            <person name="Tanaka Y."/>
            <person name="Predel R."/>
            <person name="Neupert S."/>
            <person name="Schachtner J."/>
            <person name="Verleyen P."/>
            <person name="Raible F."/>
            <person name="Bork P."/>
            <person name="Friedrich M."/>
            <person name="Walden K.K."/>
            <person name="Robertson H.M."/>
            <person name="Angeli S."/>
            <person name="Foret S."/>
            <person name="Bucher G."/>
            <person name="Schuetz S."/>
            <person name="Maleszka R."/>
            <person name="Wimmer E.A."/>
            <person name="Beeman R.W."/>
            <person name="Lorenzen M."/>
            <person name="Tomoyasu Y."/>
            <person name="Miller S.C."/>
            <person name="Grossmann D."/>
            <person name="Bucher G."/>
        </authorList>
    </citation>
    <scope>NUCLEOTIDE SEQUENCE [LARGE SCALE GENOMIC DNA]</scope>
    <source>
        <strain evidence="7 8">Georgia GA2</strain>
    </source>
</reference>
<dbReference type="HOGENOM" id="CLU_006462_8_2_1"/>
<dbReference type="InterPro" id="IPR045857">
    <property type="entry name" value="O16G_dom_2"/>
</dbReference>
<dbReference type="eggNOG" id="KOG0471">
    <property type="taxonomic scope" value="Eukaryota"/>
</dbReference>
<dbReference type="Pfam" id="PF16028">
    <property type="entry name" value="SLC3A2_N"/>
    <property type="match status" value="1"/>
</dbReference>
<dbReference type="SUPFAM" id="SSF51011">
    <property type="entry name" value="Glycosyl hydrolase domain"/>
    <property type="match status" value="1"/>
</dbReference>
<dbReference type="OMA" id="PWLQLRY"/>
<dbReference type="InterPro" id="IPR042280">
    <property type="entry name" value="SLC3A2"/>
</dbReference>
<dbReference type="SUPFAM" id="SSF51445">
    <property type="entry name" value="(Trans)glycosidases"/>
    <property type="match status" value="1"/>
</dbReference>
<dbReference type="PANTHER" id="PTHR46673">
    <property type="entry name" value="4F2 CELL-SURFACE ANTIGEN HEAVY CHAIN"/>
    <property type="match status" value="1"/>
</dbReference>
<dbReference type="EMBL" id="KQ971354">
    <property type="protein sequence ID" value="EFA06898.1"/>
    <property type="molecule type" value="Genomic_DNA"/>
</dbReference>
<dbReference type="STRING" id="7070.D6WPZ5"/>
<reference evidence="7 8" key="2">
    <citation type="journal article" date="2010" name="Nucleic Acids Res.">
        <title>BeetleBase in 2010: revisions to provide comprehensive genomic information for Tribolium castaneum.</title>
        <authorList>
            <person name="Kim H.S."/>
            <person name="Murphy T."/>
            <person name="Xia J."/>
            <person name="Caragea D."/>
            <person name="Park Y."/>
            <person name="Beeman R.W."/>
            <person name="Lorenzen M.D."/>
            <person name="Butcher S."/>
            <person name="Manak J.R."/>
            <person name="Brown S.J."/>
        </authorList>
    </citation>
    <scope>GENOME REANNOTATION</scope>
    <source>
        <strain evidence="7 8">Georgia GA2</strain>
    </source>
</reference>
<evidence type="ECO:0000313" key="7">
    <source>
        <dbReference type="EMBL" id="EFA06898.1"/>
    </source>
</evidence>
<gene>
    <name evidence="7" type="primary">AUGUSTUS-3.0.2_09845</name>
    <name evidence="7" type="ORF">TcasGA2_TC009845</name>
</gene>
<evidence type="ECO:0000313" key="8">
    <source>
        <dbReference type="Proteomes" id="UP000007266"/>
    </source>
</evidence>
<evidence type="ECO:0000256" key="4">
    <source>
        <dbReference type="SAM" id="Phobius"/>
    </source>
</evidence>
<evidence type="ECO:0000256" key="1">
    <source>
        <dbReference type="ARBA" id="ARBA00001657"/>
    </source>
</evidence>
<dbReference type="EC" id="3.2.1.20" evidence="2"/>
<dbReference type="CDD" id="cd11329">
    <property type="entry name" value="AmyAc_maltase-like"/>
    <property type="match status" value="1"/>
</dbReference>
<feature type="domain" description="Glycosyl hydrolase family 13 catalytic" evidence="5">
    <location>
        <begin position="185"/>
        <end position="384"/>
    </location>
</feature>
<sequence length="567" mass="63881">MEGNKLELSEKPSADPPATYKAIPEADMEEDAVTRPKSLVKPNAASPEADGADEKMLPKEEVADAKISPNEKQNGDAKLDIGDLKTAFVGLTKEELMKYANDPFWVRLRWFLFITFWILWGLMLLGAVMIILAAPKCNPPPPRTWWEKGPLVELKDDASEETIKKVKELGVTGVIISWPENAYSEFSEDHELIKSFKQFKEKEINVVVELEPSASPLVWFNKSESRDPLFSEFYIWRQPKEASNGGEPTPPNNWLSVRNVSSWKYSPNRKEFYYAPMDKPHLNFYNPRVVEKFSEVIKKFLNYGAGGIRLKGAPYLLVDPNFEDEPIKIPNPTGDGFKEHSFYTHPKTKNVMQLGPLLKQWRFIVKNMTENGPFMVAEHLSNIEAYKVNSSFVVDLPLQSHLLNKPSVNITDVVHVLNTTFNADNITWPLWKVNASSEWDLVTYLLPGTPLVMLESENNKELLKIRNSPSIMRGSFSSHLLNNKTVFAFTRVTAGNPGILVALNPSDNRTVVDFPAHIKGLSEDVTVQLFSANYSEPNVAVSVKHDAHSVPISPKSAIVMSYVPPSK</sequence>
<keyword evidence="4" id="KW-0812">Transmembrane</keyword>
<dbReference type="PhylomeDB" id="D6WPZ5"/>
<proteinExistence type="predicted"/>
<dbReference type="InParanoid" id="D6WPZ5"/>
<dbReference type="Proteomes" id="UP000007266">
    <property type="component" value="Linkage group 7"/>
</dbReference>
<feature type="compositionally biased region" description="Basic and acidic residues" evidence="3">
    <location>
        <begin position="1"/>
        <end position="13"/>
    </location>
</feature>
<feature type="transmembrane region" description="Helical" evidence="4">
    <location>
        <begin position="110"/>
        <end position="134"/>
    </location>
</feature>
<evidence type="ECO:0000259" key="5">
    <source>
        <dbReference type="Pfam" id="PF00128"/>
    </source>
</evidence>
<dbReference type="GO" id="GO:0004558">
    <property type="term" value="F:alpha-1,4-glucosidase activity"/>
    <property type="evidence" value="ECO:0007669"/>
    <property type="project" value="UniProtKB-EC"/>
</dbReference>
<protein>
    <recommendedName>
        <fullName evidence="2">alpha-glucosidase</fullName>
        <ecNumber evidence="2">3.2.1.20</ecNumber>
    </recommendedName>
</protein>
<keyword evidence="4" id="KW-0472">Membrane</keyword>
<dbReference type="OrthoDB" id="204980at2759"/>
<keyword evidence="4" id="KW-1133">Transmembrane helix</keyword>
<organism evidence="7 8">
    <name type="scientific">Tribolium castaneum</name>
    <name type="common">Red flour beetle</name>
    <dbReference type="NCBI Taxonomy" id="7070"/>
    <lineage>
        <taxon>Eukaryota</taxon>
        <taxon>Metazoa</taxon>
        <taxon>Ecdysozoa</taxon>
        <taxon>Arthropoda</taxon>
        <taxon>Hexapoda</taxon>
        <taxon>Insecta</taxon>
        <taxon>Pterygota</taxon>
        <taxon>Neoptera</taxon>
        <taxon>Endopterygota</taxon>
        <taxon>Coleoptera</taxon>
        <taxon>Polyphaga</taxon>
        <taxon>Cucujiformia</taxon>
        <taxon>Tenebrionidae</taxon>
        <taxon>Tenebrionidae incertae sedis</taxon>
        <taxon>Tribolium</taxon>
    </lineage>
</organism>
<dbReference type="Gene3D" id="3.20.20.80">
    <property type="entry name" value="Glycosidases"/>
    <property type="match status" value="1"/>
</dbReference>
<dbReference type="InterPro" id="IPR031984">
    <property type="entry name" value="SLC3A2_N"/>
</dbReference>
<name>D6WPZ5_TRICA</name>
<accession>D6WPZ5</accession>
<comment type="catalytic activity">
    <reaction evidence="1">
        <text>Hydrolysis of terminal, non-reducing (1-&gt;4)-linked alpha-D-glucose residues with release of alpha-D-glucose.</text>
        <dbReference type="EC" id="3.2.1.20"/>
    </reaction>
</comment>
<feature type="domain" description="Solute carrier family 3 member 2 N-terminal" evidence="6">
    <location>
        <begin position="76"/>
        <end position="152"/>
    </location>
</feature>
<keyword evidence="8" id="KW-1185">Reference proteome</keyword>
<dbReference type="InterPro" id="IPR006047">
    <property type="entry name" value="GH13_cat_dom"/>
</dbReference>
<dbReference type="InterPro" id="IPR013780">
    <property type="entry name" value="Glyco_hydro_b"/>
</dbReference>
<dbReference type="InterPro" id="IPR017853">
    <property type="entry name" value="GH"/>
</dbReference>
<evidence type="ECO:0000256" key="3">
    <source>
        <dbReference type="SAM" id="MobiDB-lite"/>
    </source>
</evidence>
<dbReference type="FunCoup" id="D6WPZ5">
    <property type="interactions" value="164"/>
</dbReference>